<evidence type="ECO:0000256" key="4">
    <source>
        <dbReference type="ARBA" id="ARBA00023242"/>
    </source>
</evidence>
<dbReference type="OrthoDB" id="5842031at2759"/>
<dbReference type="Gene3D" id="4.10.1040.10">
    <property type="entry name" value="DM DNA-binding domain"/>
    <property type="match status" value="2"/>
</dbReference>
<dbReference type="PROSITE" id="PS50809">
    <property type="entry name" value="DM_2"/>
    <property type="match status" value="2"/>
</dbReference>
<reference evidence="7" key="1">
    <citation type="submission" date="2022-01" db="EMBL/GenBank/DDBJ databases">
        <authorList>
            <person name="King R."/>
        </authorList>
    </citation>
    <scope>NUCLEOTIDE SEQUENCE</scope>
</reference>
<keyword evidence="1 5" id="KW-0479">Metal-binding</keyword>
<accession>A0A9N9S1Y8</accession>
<dbReference type="PANTHER" id="PTHR12322">
    <property type="entry name" value="DOUBLESEX AND MAB-3 RELATED TRANSCRIPTION FACTOR DMRT"/>
    <property type="match status" value="1"/>
</dbReference>
<keyword evidence="3 5" id="KW-0238">DNA-binding</keyword>
<dbReference type="GO" id="GO:0000981">
    <property type="term" value="F:DNA-binding transcription factor activity, RNA polymerase II-specific"/>
    <property type="evidence" value="ECO:0007669"/>
    <property type="project" value="TreeGrafter"/>
</dbReference>
<feature type="DNA-binding region" description="DM" evidence="5">
    <location>
        <begin position="13"/>
        <end position="60"/>
    </location>
</feature>
<keyword evidence="2 5" id="KW-0862">Zinc</keyword>
<name>A0A9N9S1Y8_9DIPT</name>
<evidence type="ECO:0000313" key="7">
    <source>
        <dbReference type="EMBL" id="CAG9807665.1"/>
    </source>
</evidence>
<dbReference type="AlphaFoldDB" id="A0A9N9S1Y8"/>
<sequence>MMVNARIRREQVCARCRNHGMASALKGHKKFCSFLNCDCVKCRETKIRQKFIAREIAFHRKNSRSKFSGERSNSLEAAPKTINDLDISSSKYLCEVRRNQMCARCRNHGENQLIRGHKNSCPYSNCGCEKCQITKERRKIMAKQIKDYRMNPKNLERMESMIMSDFATEENDSGYSGSPNTSPEADVEMISFPTIIEESSNSSEKDDDQLTIDLTEKSDTLDTEAIFSRIPPEMLNTFYMVQSLYEKYCLNDCQSKIQFVYAFVLLAHQNWSFVEGALTKGLLYSEEFFKSHQHMASENLSDVSSSPPPLHSLPQQVRVRPMNGKF</sequence>
<dbReference type="SUPFAM" id="SSF82927">
    <property type="entry name" value="Cysteine-rich DNA binding domain, (DM domain)"/>
    <property type="match status" value="2"/>
</dbReference>
<dbReference type="EMBL" id="OU895879">
    <property type="protein sequence ID" value="CAG9807665.1"/>
    <property type="molecule type" value="Genomic_DNA"/>
</dbReference>
<gene>
    <name evidence="7" type="ORF">CHIRRI_LOCUS10511</name>
</gene>
<evidence type="ECO:0000256" key="2">
    <source>
        <dbReference type="ARBA" id="ARBA00022833"/>
    </source>
</evidence>
<evidence type="ECO:0000256" key="3">
    <source>
        <dbReference type="ARBA" id="ARBA00023125"/>
    </source>
</evidence>
<feature type="DNA-binding region" description="DM" evidence="5">
    <location>
        <begin position="102"/>
        <end position="149"/>
    </location>
</feature>
<evidence type="ECO:0000259" key="6">
    <source>
        <dbReference type="PROSITE" id="PS50809"/>
    </source>
</evidence>
<dbReference type="PANTHER" id="PTHR12322:SF116">
    <property type="entry name" value="DOUBLESEX-MAB RELATED 99B"/>
    <property type="match status" value="1"/>
</dbReference>
<keyword evidence="8" id="KW-1185">Reference proteome</keyword>
<evidence type="ECO:0000256" key="1">
    <source>
        <dbReference type="ARBA" id="ARBA00022723"/>
    </source>
</evidence>
<protein>
    <recommendedName>
        <fullName evidence="6">DM domain-containing protein</fullName>
    </recommendedName>
</protein>
<organism evidence="7 8">
    <name type="scientific">Chironomus riparius</name>
    <dbReference type="NCBI Taxonomy" id="315576"/>
    <lineage>
        <taxon>Eukaryota</taxon>
        <taxon>Metazoa</taxon>
        <taxon>Ecdysozoa</taxon>
        <taxon>Arthropoda</taxon>
        <taxon>Hexapoda</taxon>
        <taxon>Insecta</taxon>
        <taxon>Pterygota</taxon>
        <taxon>Neoptera</taxon>
        <taxon>Endopterygota</taxon>
        <taxon>Diptera</taxon>
        <taxon>Nematocera</taxon>
        <taxon>Chironomoidea</taxon>
        <taxon>Chironomidae</taxon>
        <taxon>Chironominae</taxon>
        <taxon>Chironomus</taxon>
    </lineage>
</organism>
<dbReference type="GO" id="GO:0005634">
    <property type="term" value="C:nucleus"/>
    <property type="evidence" value="ECO:0007669"/>
    <property type="project" value="UniProtKB-SubCell"/>
</dbReference>
<feature type="domain" description="DM" evidence="6">
    <location>
        <begin position="102"/>
        <end position="149"/>
    </location>
</feature>
<dbReference type="GO" id="GO:0000978">
    <property type="term" value="F:RNA polymerase II cis-regulatory region sequence-specific DNA binding"/>
    <property type="evidence" value="ECO:0007669"/>
    <property type="project" value="TreeGrafter"/>
</dbReference>
<dbReference type="PROSITE" id="PS40000">
    <property type="entry name" value="DM_1"/>
    <property type="match status" value="2"/>
</dbReference>
<comment type="subcellular location">
    <subcellularLocation>
        <location evidence="5">Nucleus</location>
    </subcellularLocation>
</comment>
<keyword evidence="4 5" id="KW-0539">Nucleus</keyword>
<evidence type="ECO:0000256" key="5">
    <source>
        <dbReference type="PROSITE-ProRule" id="PRU00070"/>
    </source>
</evidence>
<evidence type="ECO:0000313" key="8">
    <source>
        <dbReference type="Proteomes" id="UP001153620"/>
    </source>
</evidence>
<dbReference type="Pfam" id="PF00751">
    <property type="entry name" value="DM"/>
    <property type="match status" value="2"/>
</dbReference>
<reference evidence="7" key="2">
    <citation type="submission" date="2022-10" db="EMBL/GenBank/DDBJ databases">
        <authorList>
            <consortium name="ENA_rothamsted_submissions"/>
            <consortium name="culmorum"/>
            <person name="King R."/>
        </authorList>
    </citation>
    <scope>NUCLEOTIDE SEQUENCE</scope>
</reference>
<feature type="domain" description="DM" evidence="6">
    <location>
        <begin position="13"/>
        <end position="60"/>
    </location>
</feature>
<dbReference type="GO" id="GO:0007548">
    <property type="term" value="P:sex differentiation"/>
    <property type="evidence" value="ECO:0007669"/>
    <property type="project" value="TreeGrafter"/>
</dbReference>
<dbReference type="Proteomes" id="UP001153620">
    <property type="component" value="Chromosome 3"/>
</dbReference>
<dbReference type="InterPro" id="IPR001275">
    <property type="entry name" value="DM_DNA-bd"/>
</dbReference>
<dbReference type="InterPro" id="IPR036407">
    <property type="entry name" value="DM_DNA-bd_sf"/>
</dbReference>
<dbReference type="SMART" id="SM00301">
    <property type="entry name" value="DM"/>
    <property type="match status" value="2"/>
</dbReference>
<dbReference type="InterPro" id="IPR026607">
    <property type="entry name" value="DMRT"/>
</dbReference>
<proteinExistence type="predicted"/>
<dbReference type="GO" id="GO:0046872">
    <property type="term" value="F:metal ion binding"/>
    <property type="evidence" value="ECO:0007669"/>
    <property type="project" value="UniProtKB-KW"/>
</dbReference>